<reference evidence="3 4" key="1">
    <citation type="submission" date="2023-07" db="EMBL/GenBank/DDBJ databases">
        <title>Genomic Encyclopedia of Type Strains, Phase IV (KMG-IV): sequencing the most valuable type-strain genomes for metagenomic binning, comparative biology and taxonomic classification.</title>
        <authorList>
            <person name="Goeker M."/>
        </authorList>
    </citation>
    <scope>NUCLEOTIDE SEQUENCE [LARGE SCALE GENOMIC DNA]</scope>
    <source>
        <strain evidence="3 4">DSM 9768</strain>
    </source>
</reference>
<keyword evidence="1" id="KW-0812">Transmembrane</keyword>
<dbReference type="EMBL" id="JAUSUG010000004">
    <property type="protein sequence ID" value="MDQ0254043.1"/>
    <property type="molecule type" value="Genomic_DNA"/>
</dbReference>
<proteinExistence type="predicted"/>
<evidence type="ECO:0000256" key="1">
    <source>
        <dbReference type="SAM" id="Phobius"/>
    </source>
</evidence>
<feature type="transmembrane region" description="Helical" evidence="1">
    <location>
        <begin position="153"/>
        <end position="170"/>
    </location>
</feature>
<feature type="transmembrane region" description="Helical" evidence="1">
    <location>
        <begin position="107"/>
        <end position="125"/>
    </location>
</feature>
<feature type="transmembrane region" description="Helical" evidence="1">
    <location>
        <begin position="225"/>
        <end position="248"/>
    </location>
</feature>
<feature type="transmembrane region" description="Helical" evidence="1">
    <location>
        <begin position="268"/>
        <end position="288"/>
    </location>
</feature>
<dbReference type="PANTHER" id="PTHR30590:SF2">
    <property type="entry name" value="INNER MEMBRANE PROTEIN"/>
    <property type="match status" value="1"/>
</dbReference>
<feature type="transmembrane region" description="Helical" evidence="1">
    <location>
        <begin position="359"/>
        <end position="378"/>
    </location>
</feature>
<keyword evidence="1" id="KW-0472">Membrane</keyword>
<gene>
    <name evidence="3" type="ORF">J2S74_001416</name>
</gene>
<dbReference type="InterPro" id="IPR007349">
    <property type="entry name" value="DUF418"/>
</dbReference>
<feature type="transmembrane region" description="Helical" evidence="1">
    <location>
        <begin position="32"/>
        <end position="52"/>
    </location>
</feature>
<feature type="domain" description="DUF418" evidence="2">
    <location>
        <begin position="253"/>
        <end position="406"/>
    </location>
</feature>
<dbReference type="Pfam" id="PF04235">
    <property type="entry name" value="DUF418"/>
    <property type="match status" value="1"/>
</dbReference>
<evidence type="ECO:0000313" key="4">
    <source>
        <dbReference type="Proteomes" id="UP001230005"/>
    </source>
</evidence>
<keyword evidence="1" id="KW-1133">Transmembrane helix</keyword>
<dbReference type="InterPro" id="IPR052529">
    <property type="entry name" value="Bact_Transport_Assoc"/>
</dbReference>
<protein>
    <recommendedName>
        <fullName evidence="2">DUF418 domain-containing protein</fullName>
    </recommendedName>
</protein>
<evidence type="ECO:0000313" key="3">
    <source>
        <dbReference type="EMBL" id="MDQ0254043.1"/>
    </source>
</evidence>
<feature type="transmembrane region" description="Helical" evidence="1">
    <location>
        <begin position="330"/>
        <end position="353"/>
    </location>
</feature>
<sequence length="414" mass="47297">MDEQNNKRESLGRLTPLDASERLNHIDSLRGFALFGILIVNMLAFQYGTVGFKFSIPVQSFPNQTTNIIIEWLFQGSFYPIFSILFGFGAIIMYERSLSKTHSFNKLFFRRLVLLLIIGFIHKYFIWDGDILLTYAITGFLFMLFIKRQPKTLLIWAIVLTALIHSMGILPEDPDSEIDLQPFVEIEQDVFSTGTYTEVVTHRFTANPYAKADLGIEMDPLEREIFASFMSALTFIMLVLQALILFLLGGYIAKKRWLHNLKEHRPQLIKLTVIMLTIGIILKGAMVFTTNNALYYYGYFIGGPILGIGYITGFTLLFSKLDSIKIFRGFALVGRMALTNYLLQSIVMTTIFYGYGLGLFGKLGTLPGTILAITFFALQMAISSKWLKHHHYGPMEWLWRSGTYLKVQALKRPK</sequence>
<keyword evidence="4" id="KW-1185">Reference proteome</keyword>
<dbReference type="PANTHER" id="PTHR30590">
    <property type="entry name" value="INNER MEMBRANE PROTEIN"/>
    <property type="match status" value="1"/>
</dbReference>
<name>A0ABT9ZS29_9BACI</name>
<organism evidence="3 4">
    <name type="scientific">Evansella vedderi</name>
    <dbReference type="NCBI Taxonomy" id="38282"/>
    <lineage>
        <taxon>Bacteria</taxon>
        <taxon>Bacillati</taxon>
        <taxon>Bacillota</taxon>
        <taxon>Bacilli</taxon>
        <taxon>Bacillales</taxon>
        <taxon>Bacillaceae</taxon>
        <taxon>Evansella</taxon>
    </lineage>
</organism>
<evidence type="ECO:0000259" key="2">
    <source>
        <dbReference type="Pfam" id="PF04235"/>
    </source>
</evidence>
<accession>A0ABT9ZS29</accession>
<feature type="transmembrane region" description="Helical" evidence="1">
    <location>
        <begin position="72"/>
        <end position="95"/>
    </location>
</feature>
<feature type="transmembrane region" description="Helical" evidence="1">
    <location>
        <begin position="131"/>
        <end position="146"/>
    </location>
</feature>
<dbReference type="RefSeq" id="WP_307323444.1">
    <property type="nucleotide sequence ID" value="NZ_JAUSUG010000004.1"/>
</dbReference>
<dbReference type="Proteomes" id="UP001230005">
    <property type="component" value="Unassembled WGS sequence"/>
</dbReference>
<comment type="caution">
    <text evidence="3">The sequence shown here is derived from an EMBL/GenBank/DDBJ whole genome shotgun (WGS) entry which is preliminary data.</text>
</comment>
<feature type="transmembrane region" description="Helical" evidence="1">
    <location>
        <begin position="294"/>
        <end position="318"/>
    </location>
</feature>